<evidence type="ECO:0000256" key="2">
    <source>
        <dbReference type="ARBA" id="ARBA00006569"/>
    </source>
</evidence>
<evidence type="ECO:0000256" key="4">
    <source>
        <dbReference type="ARBA" id="ARBA00023015"/>
    </source>
</evidence>
<comment type="caution">
    <text evidence="12">The sequence shown here is derived from an EMBL/GenBank/DDBJ whole genome shotgun (WGS) entry which is preliminary data.</text>
</comment>
<keyword evidence="4" id="KW-0805">Transcription regulation</keyword>
<dbReference type="Gene3D" id="1.10.30.10">
    <property type="entry name" value="High mobility group box domain"/>
    <property type="match status" value="1"/>
</dbReference>
<dbReference type="InterPro" id="IPR036910">
    <property type="entry name" value="HMG_box_dom_sf"/>
</dbReference>
<keyword evidence="6" id="KW-0010">Activator</keyword>
<dbReference type="EMBL" id="JTDF01009890">
    <property type="protein sequence ID" value="KAF8564048.1"/>
    <property type="molecule type" value="Genomic_DNA"/>
</dbReference>
<proteinExistence type="inferred from homology"/>
<dbReference type="OrthoDB" id="2307332at2759"/>
<evidence type="ECO:0000313" key="13">
    <source>
        <dbReference type="Proteomes" id="UP000699462"/>
    </source>
</evidence>
<keyword evidence="7" id="KW-0804">Transcription</keyword>
<dbReference type="PANTHER" id="PTHR10373">
    <property type="entry name" value="TRANSCRIPTION FACTOR 7 FAMILY MEMBER"/>
    <property type="match status" value="1"/>
</dbReference>
<keyword evidence="3" id="KW-0879">Wnt signaling pathway</keyword>
<evidence type="ECO:0000256" key="1">
    <source>
        <dbReference type="ARBA" id="ARBA00004123"/>
    </source>
</evidence>
<sequence length="675" mass="76296">MPVPKSWQKELMSTLQWSRPKTSDAEQDSINRFSHRPAGDTCENSSEYLPVDDPHSKETLLQPLDKRPTTICHIQGCTGWPHSVENEIDLTNNTFLSLDNTCEFKANSTVWTSSCSTEENQLQNTFERFVSQPLYNHRKGYQVGSVNFCQSDLSDSNSERPETPCNYSNIHNHNRLRDVITSTLDSAYLKQVEIRGIRKSCEYVTAESDIASSCTCTNETRPDEHEKRGSSFSQVAERPPFINKKSTIYDDHLKISELSNCSSACSANHTQTTYDKHVHIKKPLNAFMLFMKEMRTQVMAECTLKESAAINQILGRKWHALTREEQAKYYEMAGIEKETHQRMFPSWSARDNYACQVKRRKKRMSRDFLSFEPKLKSDERAINLWTNDSFPNVTSSPSTVLGTCSYECLSGQLPSKQRLAAWTVNQQSDCVSSTDNFRHPIPNDSTMNFYLQRSKPRATVNFSTQPPDSSNTLQVDPDNNTERASYSLATTQHSSRSCTRSAQFDCIPRMSLSEQPEMHESNRLNFARSSCFSNTDEHGTRGLTYYEPSSERYTVENICDPVYFQPNQQSVDYDRYGRGCTHRLGDSSIRISTASVPDLLQSTRSIPTSYRAVSVPHSDCTSPNNAPPCVVQSCLMKSKRSDVVATVAAAAAAAAIALRTTSWITPEMATSCLHN</sequence>
<evidence type="ECO:0000256" key="3">
    <source>
        <dbReference type="ARBA" id="ARBA00022687"/>
    </source>
</evidence>
<evidence type="ECO:0000256" key="10">
    <source>
        <dbReference type="SAM" id="MobiDB-lite"/>
    </source>
</evidence>
<evidence type="ECO:0000256" key="7">
    <source>
        <dbReference type="ARBA" id="ARBA00023163"/>
    </source>
</evidence>
<reference evidence="12 13" key="1">
    <citation type="submission" date="2019-07" db="EMBL/GenBank/DDBJ databases">
        <title>Annotation for the trematode Paragonimus westermani.</title>
        <authorList>
            <person name="Choi Y.-J."/>
        </authorList>
    </citation>
    <scope>NUCLEOTIDE SEQUENCE [LARGE SCALE GENOMIC DNA]</scope>
    <source>
        <strain evidence="12">180907_Pwestermani</strain>
    </source>
</reference>
<accession>A0A8T0DB56</accession>
<feature type="domain" description="HMG box" evidence="11">
    <location>
        <begin position="280"/>
        <end position="348"/>
    </location>
</feature>
<comment type="similarity">
    <text evidence="2">Belongs to the TCF/LEF family.</text>
</comment>
<dbReference type="AlphaFoldDB" id="A0A8T0DB56"/>
<dbReference type="InterPro" id="IPR024940">
    <property type="entry name" value="TCF/LEF"/>
</dbReference>
<evidence type="ECO:0000256" key="5">
    <source>
        <dbReference type="ARBA" id="ARBA00023125"/>
    </source>
</evidence>
<protein>
    <recommendedName>
        <fullName evidence="11">HMG box domain-containing protein</fullName>
    </recommendedName>
</protein>
<keyword evidence="8 9" id="KW-0539">Nucleus</keyword>
<dbReference type="PANTHER" id="PTHR10373:SF38">
    <property type="entry name" value="PROTEIN PANGOLIN, ISOFORM J"/>
    <property type="match status" value="1"/>
</dbReference>
<evidence type="ECO:0000313" key="12">
    <source>
        <dbReference type="EMBL" id="KAF8564048.1"/>
    </source>
</evidence>
<evidence type="ECO:0000256" key="6">
    <source>
        <dbReference type="ARBA" id="ARBA00023159"/>
    </source>
</evidence>
<dbReference type="GO" id="GO:0000981">
    <property type="term" value="F:DNA-binding transcription factor activity, RNA polymerase II-specific"/>
    <property type="evidence" value="ECO:0007669"/>
    <property type="project" value="TreeGrafter"/>
</dbReference>
<evidence type="ECO:0000256" key="8">
    <source>
        <dbReference type="ARBA" id="ARBA00023242"/>
    </source>
</evidence>
<feature type="DNA-binding region" description="HMG box" evidence="9">
    <location>
        <begin position="280"/>
        <end position="348"/>
    </location>
</feature>
<feature type="compositionally biased region" description="Polar residues" evidence="10">
    <location>
        <begin position="11"/>
        <end position="20"/>
    </location>
</feature>
<keyword evidence="5 9" id="KW-0238">DNA-binding</keyword>
<dbReference type="Proteomes" id="UP000699462">
    <property type="component" value="Unassembled WGS sequence"/>
</dbReference>
<dbReference type="Pfam" id="PF00505">
    <property type="entry name" value="HMG_box"/>
    <property type="match status" value="1"/>
</dbReference>
<evidence type="ECO:0000256" key="9">
    <source>
        <dbReference type="PROSITE-ProRule" id="PRU00267"/>
    </source>
</evidence>
<dbReference type="SMART" id="SM00398">
    <property type="entry name" value="HMG"/>
    <property type="match status" value="1"/>
</dbReference>
<dbReference type="CDD" id="cd21996">
    <property type="entry name" value="HMG-box_TCF7-like"/>
    <property type="match status" value="1"/>
</dbReference>
<dbReference type="PROSITE" id="PS50118">
    <property type="entry name" value="HMG_BOX_2"/>
    <property type="match status" value="1"/>
</dbReference>
<dbReference type="GO" id="GO:0000978">
    <property type="term" value="F:RNA polymerase II cis-regulatory region sequence-specific DNA binding"/>
    <property type="evidence" value="ECO:0007669"/>
    <property type="project" value="TreeGrafter"/>
</dbReference>
<comment type="subcellular location">
    <subcellularLocation>
        <location evidence="1">Nucleus</location>
    </subcellularLocation>
</comment>
<name>A0A8T0DB56_9TREM</name>
<organism evidence="12 13">
    <name type="scientific">Paragonimus westermani</name>
    <dbReference type="NCBI Taxonomy" id="34504"/>
    <lineage>
        <taxon>Eukaryota</taxon>
        <taxon>Metazoa</taxon>
        <taxon>Spiralia</taxon>
        <taxon>Lophotrochozoa</taxon>
        <taxon>Platyhelminthes</taxon>
        <taxon>Trematoda</taxon>
        <taxon>Digenea</taxon>
        <taxon>Plagiorchiida</taxon>
        <taxon>Troglotremata</taxon>
        <taxon>Troglotrematidae</taxon>
        <taxon>Paragonimus</taxon>
    </lineage>
</organism>
<dbReference type="InterPro" id="IPR009071">
    <property type="entry name" value="HMG_box_dom"/>
</dbReference>
<gene>
    <name evidence="12" type="ORF">P879_10324</name>
</gene>
<dbReference type="GO" id="GO:0060070">
    <property type="term" value="P:canonical Wnt signaling pathway"/>
    <property type="evidence" value="ECO:0007669"/>
    <property type="project" value="TreeGrafter"/>
</dbReference>
<evidence type="ECO:0000259" key="11">
    <source>
        <dbReference type="PROSITE" id="PS50118"/>
    </source>
</evidence>
<feature type="region of interest" description="Disordered" evidence="10">
    <location>
        <begin position="1"/>
        <end position="55"/>
    </location>
</feature>
<dbReference type="FunFam" id="1.10.30.10:FF:000001">
    <property type="entry name" value="transcription factor 7 isoform X2"/>
    <property type="match status" value="1"/>
</dbReference>
<dbReference type="GO" id="GO:0000785">
    <property type="term" value="C:chromatin"/>
    <property type="evidence" value="ECO:0007669"/>
    <property type="project" value="TreeGrafter"/>
</dbReference>
<dbReference type="SUPFAM" id="SSF47095">
    <property type="entry name" value="HMG-box"/>
    <property type="match status" value="1"/>
</dbReference>
<dbReference type="GO" id="GO:1990907">
    <property type="term" value="C:beta-catenin-TCF complex"/>
    <property type="evidence" value="ECO:0007669"/>
    <property type="project" value="TreeGrafter"/>
</dbReference>
<keyword evidence="13" id="KW-1185">Reference proteome</keyword>